<evidence type="ECO:0000313" key="2">
    <source>
        <dbReference type="Proteomes" id="UP000299102"/>
    </source>
</evidence>
<proteinExistence type="predicted"/>
<reference evidence="1 2" key="1">
    <citation type="journal article" date="2019" name="Commun. Biol.">
        <title>The bagworm genome reveals a unique fibroin gene that provides high tensile strength.</title>
        <authorList>
            <person name="Kono N."/>
            <person name="Nakamura H."/>
            <person name="Ohtoshi R."/>
            <person name="Tomita M."/>
            <person name="Numata K."/>
            <person name="Arakawa K."/>
        </authorList>
    </citation>
    <scope>NUCLEOTIDE SEQUENCE [LARGE SCALE GENOMIC DNA]</scope>
</reference>
<dbReference type="AlphaFoldDB" id="A0A4C1Z9M1"/>
<keyword evidence="2" id="KW-1185">Reference proteome</keyword>
<dbReference type="GO" id="GO:0003676">
    <property type="term" value="F:nucleic acid binding"/>
    <property type="evidence" value="ECO:0007669"/>
    <property type="project" value="InterPro"/>
</dbReference>
<dbReference type="EMBL" id="BGZK01001639">
    <property type="protein sequence ID" value="GBP83794.1"/>
    <property type="molecule type" value="Genomic_DNA"/>
</dbReference>
<dbReference type="InterPro" id="IPR036397">
    <property type="entry name" value="RNaseH_sf"/>
</dbReference>
<dbReference type="OrthoDB" id="10017160at2759"/>
<sequence>MDLLLHPKRKQQSMVWVYRDETKPTKAARERSASERMMTSLFNKTGHVATVALKICRTVNWCTTIYLPEVIDEHHKNNRKRRIILHHDNVSSHTDKQANKFLKKKNVELLSDPAYISDLAPGRTRPRACASTRVPITTTPDTKKITSDILQESNISLRDARMLLEEVDPNVYYVAKQTSTLSRARDDACARRHKRPRLYSIHHAAPAADAALMPNAGPSYCAGGRGNSARACSFEMLILQRGRMCMSVSLFYKYVVVVSSCISTHYWAAPFHNNFTSVEEISPDAGVIWIGSY</sequence>
<dbReference type="Proteomes" id="UP000299102">
    <property type="component" value="Unassembled WGS sequence"/>
</dbReference>
<evidence type="ECO:0000313" key="1">
    <source>
        <dbReference type="EMBL" id="GBP83794.1"/>
    </source>
</evidence>
<gene>
    <name evidence="1" type="ORF">EVAR_59860_1</name>
</gene>
<dbReference type="Gene3D" id="3.30.420.10">
    <property type="entry name" value="Ribonuclease H-like superfamily/Ribonuclease H"/>
    <property type="match status" value="1"/>
</dbReference>
<protein>
    <recommendedName>
        <fullName evidence="3">Mariner Mos1 transposase</fullName>
    </recommendedName>
</protein>
<organism evidence="1 2">
    <name type="scientific">Eumeta variegata</name>
    <name type="common">Bagworm moth</name>
    <name type="synonym">Eumeta japonica</name>
    <dbReference type="NCBI Taxonomy" id="151549"/>
    <lineage>
        <taxon>Eukaryota</taxon>
        <taxon>Metazoa</taxon>
        <taxon>Ecdysozoa</taxon>
        <taxon>Arthropoda</taxon>
        <taxon>Hexapoda</taxon>
        <taxon>Insecta</taxon>
        <taxon>Pterygota</taxon>
        <taxon>Neoptera</taxon>
        <taxon>Endopterygota</taxon>
        <taxon>Lepidoptera</taxon>
        <taxon>Glossata</taxon>
        <taxon>Ditrysia</taxon>
        <taxon>Tineoidea</taxon>
        <taxon>Psychidae</taxon>
        <taxon>Oiketicinae</taxon>
        <taxon>Eumeta</taxon>
    </lineage>
</organism>
<accession>A0A4C1Z9M1</accession>
<comment type="caution">
    <text evidence="1">The sequence shown here is derived from an EMBL/GenBank/DDBJ whole genome shotgun (WGS) entry which is preliminary data.</text>
</comment>
<name>A0A4C1Z9M1_EUMVA</name>
<evidence type="ECO:0008006" key="3">
    <source>
        <dbReference type="Google" id="ProtNLM"/>
    </source>
</evidence>